<reference evidence="2 3" key="1">
    <citation type="submission" date="2009-11" db="EMBL/GenBank/DDBJ databases">
        <title>Annotation of Allomyces macrogynus ATCC 38327.</title>
        <authorList>
            <consortium name="The Broad Institute Genome Sequencing Platform"/>
            <person name="Russ C."/>
            <person name="Cuomo C."/>
            <person name="Burger G."/>
            <person name="Gray M.W."/>
            <person name="Holland P.W.H."/>
            <person name="King N."/>
            <person name="Lang F.B.F."/>
            <person name="Roger A.J."/>
            <person name="Ruiz-Trillo I."/>
            <person name="Young S.K."/>
            <person name="Zeng Q."/>
            <person name="Gargeya S."/>
            <person name="Fitzgerald M."/>
            <person name="Haas B."/>
            <person name="Abouelleil A."/>
            <person name="Alvarado L."/>
            <person name="Arachchi H.M."/>
            <person name="Berlin A."/>
            <person name="Chapman S.B."/>
            <person name="Gearin G."/>
            <person name="Goldberg J."/>
            <person name="Griggs A."/>
            <person name="Gujja S."/>
            <person name="Hansen M."/>
            <person name="Heiman D."/>
            <person name="Howarth C."/>
            <person name="Larimer J."/>
            <person name="Lui A."/>
            <person name="MacDonald P.J.P."/>
            <person name="McCowen C."/>
            <person name="Montmayeur A."/>
            <person name="Murphy C."/>
            <person name="Neiman D."/>
            <person name="Pearson M."/>
            <person name="Priest M."/>
            <person name="Roberts A."/>
            <person name="Saif S."/>
            <person name="Shea T."/>
            <person name="Sisk P."/>
            <person name="Stolte C."/>
            <person name="Sykes S."/>
            <person name="Wortman J."/>
            <person name="Nusbaum C."/>
            <person name="Birren B."/>
        </authorList>
    </citation>
    <scope>NUCLEOTIDE SEQUENCE [LARGE SCALE GENOMIC DNA]</scope>
    <source>
        <strain evidence="2 3">ATCC 38327</strain>
    </source>
</reference>
<organism evidence="2 3">
    <name type="scientific">Allomyces macrogynus (strain ATCC 38327)</name>
    <name type="common">Allomyces javanicus var. macrogynus</name>
    <dbReference type="NCBI Taxonomy" id="578462"/>
    <lineage>
        <taxon>Eukaryota</taxon>
        <taxon>Fungi</taxon>
        <taxon>Fungi incertae sedis</taxon>
        <taxon>Blastocladiomycota</taxon>
        <taxon>Blastocladiomycetes</taxon>
        <taxon>Blastocladiales</taxon>
        <taxon>Blastocladiaceae</taxon>
        <taxon>Allomyces</taxon>
    </lineage>
</organism>
<dbReference type="AlphaFoldDB" id="A0A0L0SP64"/>
<dbReference type="OrthoDB" id="5573650at2759"/>
<gene>
    <name evidence="2" type="ORF">AMAG_09313</name>
</gene>
<protein>
    <submittedName>
        <fullName evidence="2">Uncharacterized protein</fullName>
    </submittedName>
</protein>
<proteinExistence type="predicted"/>
<accession>A0A0L0SP64</accession>
<evidence type="ECO:0000313" key="2">
    <source>
        <dbReference type="EMBL" id="KNE64282.1"/>
    </source>
</evidence>
<name>A0A0L0SP64_ALLM3</name>
<dbReference type="PANTHER" id="PTHR13491:SF0">
    <property type="entry name" value="ZINC FINGER CCHC DOMAIN-CONTAINING PROTEIN 10"/>
    <property type="match status" value="1"/>
</dbReference>
<dbReference type="InterPro" id="IPR039715">
    <property type="entry name" value="ZCCHC10"/>
</dbReference>
<dbReference type="Proteomes" id="UP000054350">
    <property type="component" value="Unassembled WGS sequence"/>
</dbReference>
<sequence length="998" mass="107847">MSSRSNPAARAVRARTLSTISSVTEASNYSSVAPSSSVSVVSSRDYISSSSSSSSGSSYTADFQVDDAATMVTTTTVATSAPFVPRTGGGVPTAVIPIIGTSQAGKTTLIQFLHEYCEAAYDPTELRVGDGVNSQTKAARRFFLRVPHRQALLVPRDHKGASLEAQLFGMDINSSTSKYQVTASAQQQQQSQQQQQHQVTTTFANSANASNGRIQHFHEPQIQTTTKTDYVMENGKQVRKTTKVTTATSKRTTASYNTGSGMSSIGMAGDQSYYAVNATTSQQQGQQGQQQQQGQVTANMDQNITKFATDVALQAAIGGGLYVSHQQQQEQQLQFQQQQQFQQQNFHDNHSVVSSRSSRSSCSSCSSAVCSCDDGSSVVSTSTALSTAVAAASLGPQSLHQVLGALYQGVMAQGGMTRDEAQFEYLEQVEDLMHDRGLELVLTRPSPRPRLCLDLIDTPGLLDSAAFANPFVDLDHLTGILDQVKRAGSVTAIVYVINADRPYDSASLAALTTYLTNLRDLCTNLVVVHSSYNVHKAIDQAKRGINAGNSAVPVQSIMAGPGGCVQPVPQTQGDQFALFDLGVRASEFNKKLAELGFPDVTPIHVPMDNVVPRGARAGLQAVCYEGMHVLLDVLEQLATATVPTPIERVQFTKVPILRDMDVHVERHLQATIAQVRSDMVRLSKSDKERRLIDAAGKIAQLRAEKQRVDADLAYCDTNDQVEIDARSAVPAPPALAAQFGMGPNTAPPCPIHGKPKDWAVARVHSSCPHCQIATHPVFIHYEAPNGTKIRDVHVTLALPAGSVRVRGAHLSPDRRHYLLVADVAATVVPLLARGARGTGITAKFMTTRRDRYASAITRLHAARDLVEKHLVRHRAELQQVLRALGEERRLLAEYESRVAVLERCVLAVREDRMPLDLFLEVQDAYRSLARSVLRRSARASAATTTTSKTTSTTVTKTSSSSKVVTSSSSSATANVVASTEKLSAVVTHLERYYSVHRH</sequence>
<keyword evidence="3" id="KW-1185">Reference proteome</keyword>
<dbReference type="SUPFAM" id="SSF52540">
    <property type="entry name" value="P-loop containing nucleoside triphosphate hydrolases"/>
    <property type="match status" value="1"/>
</dbReference>
<reference evidence="3" key="2">
    <citation type="submission" date="2009-11" db="EMBL/GenBank/DDBJ databases">
        <title>The Genome Sequence of Allomyces macrogynus strain ATCC 38327.</title>
        <authorList>
            <consortium name="The Broad Institute Genome Sequencing Platform"/>
            <person name="Russ C."/>
            <person name="Cuomo C."/>
            <person name="Shea T."/>
            <person name="Young S.K."/>
            <person name="Zeng Q."/>
            <person name="Koehrsen M."/>
            <person name="Haas B."/>
            <person name="Borodovsky M."/>
            <person name="Guigo R."/>
            <person name="Alvarado L."/>
            <person name="Berlin A."/>
            <person name="Borenstein D."/>
            <person name="Chen Z."/>
            <person name="Engels R."/>
            <person name="Freedman E."/>
            <person name="Gellesch M."/>
            <person name="Goldberg J."/>
            <person name="Griggs A."/>
            <person name="Gujja S."/>
            <person name="Heiman D."/>
            <person name="Hepburn T."/>
            <person name="Howarth C."/>
            <person name="Jen D."/>
            <person name="Larson L."/>
            <person name="Lewis B."/>
            <person name="Mehta T."/>
            <person name="Park D."/>
            <person name="Pearson M."/>
            <person name="Roberts A."/>
            <person name="Saif S."/>
            <person name="Shenoy N."/>
            <person name="Sisk P."/>
            <person name="Stolte C."/>
            <person name="Sykes S."/>
            <person name="Walk T."/>
            <person name="White J."/>
            <person name="Yandava C."/>
            <person name="Burger G."/>
            <person name="Gray M.W."/>
            <person name="Holland P.W.H."/>
            <person name="King N."/>
            <person name="Lang F.B.F."/>
            <person name="Roger A.J."/>
            <person name="Ruiz-Trillo I."/>
            <person name="Lander E."/>
            <person name="Nusbaum C."/>
        </authorList>
    </citation>
    <scope>NUCLEOTIDE SEQUENCE [LARGE SCALE GENOMIC DNA]</scope>
    <source>
        <strain evidence="3">ATCC 38327</strain>
    </source>
</reference>
<evidence type="ECO:0000313" key="3">
    <source>
        <dbReference type="Proteomes" id="UP000054350"/>
    </source>
</evidence>
<dbReference type="InterPro" id="IPR027417">
    <property type="entry name" value="P-loop_NTPase"/>
</dbReference>
<dbReference type="PANTHER" id="PTHR13491">
    <property type="entry name" value="ZCCHC10 PROTEIN"/>
    <property type="match status" value="1"/>
</dbReference>
<evidence type="ECO:0000256" key="1">
    <source>
        <dbReference type="SAM" id="MobiDB-lite"/>
    </source>
</evidence>
<dbReference type="EMBL" id="GG745344">
    <property type="protein sequence ID" value="KNE64282.1"/>
    <property type="molecule type" value="Genomic_DNA"/>
</dbReference>
<dbReference type="VEuPathDB" id="FungiDB:AMAG_09313"/>
<feature type="region of interest" description="Disordered" evidence="1">
    <location>
        <begin position="939"/>
        <end position="970"/>
    </location>
</feature>